<dbReference type="GO" id="GO:0006281">
    <property type="term" value="P:DNA repair"/>
    <property type="evidence" value="ECO:0007669"/>
    <property type="project" value="UniProtKB-KW"/>
</dbReference>
<evidence type="ECO:0000256" key="6">
    <source>
        <dbReference type="ARBA" id="ARBA00022763"/>
    </source>
</evidence>
<dbReference type="Proteomes" id="UP000067708">
    <property type="component" value="Chromosome"/>
</dbReference>
<keyword evidence="11" id="KW-1185">Reference proteome</keyword>
<dbReference type="InterPro" id="IPR001497">
    <property type="entry name" value="MethylDNA_cys_MeTrfase_AS"/>
</dbReference>
<comment type="similarity">
    <text evidence="2">Belongs to the MGMT family.</text>
</comment>
<dbReference type="SUPFAM" id="SSF46767">
    <property type="entry name" value="Methylated DNA-protein cysteine methyltransferase, C-terminal domain"/>
    <property type="match status" value="1"/>
</dbReference>
<feature type="domain" description="Methylated-DNA-[protein]-cysteine S-methyltransferase DNA binding" evidence="9">
    <location>
        <begin position="84"/>
        <end position="165"/>
    </location>
</feature>
<proteinExistence type="inferred from homology"/>
<reference evidence="10" key="2">
    <citation type="submission" date="2014-03" db="EMBL/GenBank/DDBJ databases">
        <authorList>
            <person name="Hahn M.W."/>
        </authorList>
    </citation>
    <scope>NUCLEOTIDE SEQUENCE</scope>
    <source>
        <strain evidence="10">MWH-Ta8</strain>
    </source>
</reference>
<dbReference type="HOGENOM" id="CLU_000445_52_2_11"/>
<dbReference type="NCBIfam" id="TIGR00589">
    <property type="entry name" value="ogt"/>
    <property type="match status" value="1"/>
</dbReference>
<dbReference type="STRING" id="529884.Rhola_00004320"/>
<dbReference type="CDD" id="cd06445">
    <property type="entry name" value="ATase"/>
    <property type="match status" value="1"/>
</dbReference>
<dbReference type="AlphaFoldDB" id="A0A060JBL2"/>
<dbReference type="Pfam" id="PF01035">
    <property type="entry name" value="DNA_binding_1"/>
    <property type="match status" value="1"/>
</dbReference>
<sequence>MKNIEFDANLSFKSDIGWITVFSRGEKVVRIEIIGSSNKGPCGNRVIPNLGKSKTLVDAKKKILDYLEGKTPSLDLDFEHHGTAFQETVWNQVSKIKFGRTMTYSEIAEKIGNPGAARAVGTAVGSNSLPLLVPCHRVVASGNKLTGYFAGEGIETQQQLIDLERAGKKAAR</sequence>
<evidence type="ECO:0000256" key="4">
    <source>
        <dbReference type="ARBA" id="ARBA00022603"/>
    </source>
</evidence>
<dbReference type="PATRIC" id="fig|529884.3.peg.414"/>
<organism evidence="10 11">
    <name type="scientific">Rhodoluna lacicola</name>
    <dbReference type="NCBI Taxonomy" id="529884"/>
    <lineage>
        <taxon>Bacteria</taxon>
        <taxon>Bacillati</taxon>
        <taxon>Actinomycetota</taxon>
        <taxon>Actinomycetes</taxon>
        <taxon>Micrococcales</taxon>
        <taxon>Microbacteriaceae</taxon>
        <taxon>Luna cluster</taxon>
        <taxon>Luna-1 subcluster</taxon>
        <taxon>Rhodoluna</taxon>
    </lineage>
</organism>
<name>A0A060JBL2_9MICO</name>
<dbReference type="GO" id="GO:0003908">
    <property type="term" value="F:methylated-DNA-[protein]-cysteine S-methyltransferase activity"/>
    <property type="evidence" value="ECO:0007669"/>
    <property type="project" value="UniProtKB-EC"/>
</dbReference>
<gene>
    <name evidence="10" type="ORF">Rhola_00004320</name>
</gene>
<evidence type="ECO:0000259" key="9">
    <source>
        <dbReference type="Pfam" id="PF01035"/>
    </source>
</evidence>
<evidence type="ECO:0000313" key="11">
    <source>
        <dbReference type="Proteomes" id="UP000067708"/>
    </source>
</evidence>
<accession>A0A060JBL2</accession>
<keyword evidence="5 10" id="KW-0808">Transferase</keyword>
<dbReference type="Gene3D" id="1.10.10.10">
    <property type="entry name" value="Winged helix-like DNA-binding domain superfamily/Winged helix DNA-binding domain"/>
    <property type="match status" value="1"/>
</dbReference>
<dbReference type="InterPro" id="IPR014048">
    <property type="entry name" value="MethylDNA_cys_MeTrfase_DNA-bd"/>
</dbReference>
<dbReference type="OrthoDB" id="9802228at2"/>
<keyword evidence="4 10" id="KW-0489">Methyltransferase</keyword>
<comment type="catalytic activity">
    <reaction evidence="1">
        <text>a 4-O-methyl-thymidine in DNA + L-cysteinyl-[protein] = a thymidine in DNA + S-methyl-L-cysteinyl-[protein]</text>
        <dbReference type="Rhea" id="RHEA:53428"/>
        <dbReference type="Rhea" id="RHEA-COMP:10131"/>
        <dbReference type="Rhea" id="RHEA-COMP:10132"/>
        <dbReference type="Rhea" id="RHEA-COMP:13555"/>
        <dbReference type="Rhea" id="RHEA-COMP:13556"/>
        <dbReference type="ChEBI" id="CHEBI:29950"/>
        <dbReference type="ChEBI" id="CHEBI:82612"/>
        <dbReference type="ChEBI" id="CHEBI:137386"/>
        <dbReference type="ChEBI" id="CHEBI:137387"/>
        <dbReference type="EC" id="2.1.1.63"/>
    </reaction>
</comment>
<evidence type="ECO:0000313" key="10">
    <source>
        <dbReference type="EMBL" id="AIC47251.1"/>
    </source>
</evidence>
<protein>
    <recommendedName>
        <fullName evidence="3">methylated-DNA--[protein]-cysteine S-methyltransferase</fullName>
        <ecNumber evidence="3">2.1.1.63</ecNumber>
    </recommendedName>
</protein>
<dbReference type="SUPFAM" id="SSF53155">
    <property type="entry name" value="Methylated DNA-protein cysteine methyltransferase domain"/>
    <property type="match status" value="1"/>
</dbReference>
<reference evidence="10" key="1">
    <citation type="journal article" date="2014" name="Int. J. Syst. Evol. Microbiol.">
        <title>Rhodoluna lacicola gen. nov., sp. nov., a planktonic freshwater bacterium with stream-lined genome.</title>
        <authorList>
            <person name="Hahn M."/>
            <person name="Schmidt J."/>
            <person name="Taipale S.J."/>
            <person name="Doolittle W.F."/>
            <person name="Koll U."/>
        </authorList>
    </citation>
    <scope>NUCLEOTIDE SEQUENCE [LARGE SCALE GENOMIC DNA]</scope>
    <source>
        <strain evidence="10">MWH-Ta8</strain>
    </source>
</reference>
<dbReference type="RefSeq" id="WP_051636200.1">
    <property type="nucleotide sequence ID" value="NZ_CP007490.1"/>
</dbReference>
<evidence type="ECO:0000256" key="5">
    <source>
        <dbReference type="ARBA" id="ARBA00022679"/>
    </source>
</evidence>
<dbReference type="eggNOG" id="COG0350">
    <property type="taxonomic scope" value="Bacteria"/>
</dbReference>
<dbReference type="FunFam" id="1.10.10.10:FF:000214">
    <property type="entry name" value="Methylated-DNA--protein-cysteine methyltransferase"/>
    <property type="match status" value="1"/>
</dbReference>
<keyword evidence="7" id="KW-0234">DNA repair</keyword>
<dbReference type="PANTHER" id="PTHR10815:SF13">
    <property type="entry name" value="METHYLATED-DNA--PROTEIN-CYSTEINE METHYLTRANSFERASE"/>
    <property type="match status" value="1"/>
</dbReference>
<evidence type="ECO:0000256" key="3">
    <source>
        <dbReference type="ARBA" id="ARBA00011918"/>
    </source>
</evidence>
<dbReference type="InterPro" id="IPR036631">
    <property type="entry name" value="MGMT_N_sf"/>
</dbReference>
<keyword evidence="6" id="KW-0227">DNA damage</keyword>
<evidence type="ECO:0000256" key="7">
    <source>
        <dbReference type="ARBA" id="ARBA00023204"/>
    </source>
</evidence>
<dbReference type="KEGG" id="rla:Rhola_00004320"/>
<dbReference type="PROSITE" id="PS00374">
    <property type="entry name" value="MGMT"/>
    <property type="match status" value="1"/>
</dbReference>
<dbReference type="EC" id="2.1.1.63" evidence="3"/>
<dbReference type="InterPro" id="IPR036217">
    <property type="entry name" value="MethylDNA_cys_MeTrfase_DNAb"/>
</dbReference>
<dbReference type="GO" id="GO:0032259">
    <property type="term" value="P:methylation"/>
    <property type="evidence" value="ECO:0007669"/>
    <property type="project" value="UniProtKB-KW"/>
</dbReference>
<evidence type="ECO:0000256" key="8">
    <source>
        <dbReference type="ARBA" id="ARBA00049348"/>
    </source>
</evidence>
<evidence type="ECO:0000256" key="1">
    <source>
        <dbReference type="ARBA" id="ARBA00001286"/>
    </source>
</evidence>
<evidence type="ECO:0000256" key="2">
    <source>
        <dbReference type="ARBA" id="ARBA00008711"/>
    </source>
</evidence>
<dbReference type="EMBL" id="CP007490">
    <property type="protein sequence ID" value="AIC47251.1"/>
    <property type="molecule type" value="Genomic_DNA"/>
</dbReference>
<comment type="catalytic activity">
    <reaction evidence="8">
        <text>a 6-O-methyl-2'-deoxyguanosine in DNA + L-cysteinyl-[protein] = S-methyl-L-cysteinyl-[protein] + a 2'-deoxyguanosine in DNA</text>
        <dbReference type="Rhea" id="RHEA:24000"/>
        <dbReference type="Rhea" id="RHEA-COMP:10131"/>
        <dbReference type="Rhea" id="RHEA-COMP:10132"/>
        <dbReference type="Rhea" id="RHEA-COMP:11367"/>
        <dbReference type="Rhea" id="RHEA-COMP:11368"/>
        <dbReference type="ChEBI" id="CHEBI:29950"/>
        <dbReference type="ChEBI" id="CHEBI:82612"/>
        <dbReference type="ChEBI" id="CHEBI:85445"/>
        <dbReference type="ChEBI" id="CHEBI:85448"/>
        <dbReference type="EC" id="2.1.1.63"/>
    </reaction>
</comment>
<dbReference type="InterPro" id="IPR036388">
    <property type="entry name" value="WH-like_DNA-bd_sf"/>
</dbReference>
<dbReference type="PANTHER" id="PTHR10815">
    <property type="entry name" value="METHYLATED-DNA--PROTEIN-CYSTEINE METHYLTRANSFERASE"/>
    <property type="match status" value="1"/>
</dbReference>